<evidence type="ECO:0000313" key="2">
    <source>
        <dbReference type="EMBL" id="APW63149.1"/>
    </source>
</evidence>
<proteinExistence type="predicted"/>
<dbReference type="RefSeq" id="WP_076349542.1">
    <property type="nucleotide sequence ID" value="NZ_CP019082.1"/>
</dbReference>
<dbReference type="InterPro" id="IPR008538">
    <property type="entry name" value="Uma2"/>
</dbReference>
<dbReference type="EMBL" id="CP019082">
    <property type="protein sequence ID" value="APW63149.1"/>
    <property type="molecule type" value="Genomic_DNA"/>
</dbReference>
<evidence type="ECO:0000313" key="3">
    <source>
        <dbReference type="Proteomes" id="UP000186309"/>
    </source>
</evidence>
<gene>
    <name evidence="2" type="ORF">BSF38_04710</name>
</gene>
<dbReference type="SUPFAM" id="SSF52980">
    <property type="entry name" value="Restriction endonuclease-like"/>
    <property type="match status" value="1"/>
</dbReference>
<dbReference type="Pfam" id="PF05685">
    <property type="entry name" value="Uma2"/>
    <property type="match status" value="1"/>
</dbReference>
<dbReference type="InterPro" id="IPR011335">
    <property type="entry name" value="Restrct_endonuc-II-like"/>
</dbReference>
<accession>A0A1U7CW79</accession>
<dbReference type="Proteomes" id="UP000186309">
    <property type="component" value="Chromosome"/>
</dbReference>
<protein>
    <recommendedName>
        <fullName evidence="1">Putative restriction endonuclease domain-containing protein</fullName>
    </recommendedName>
</protein>
<sequence length="203" mass="21808">MSTTTSTPGTPGSVPAAVVSTLYRLSVDQYEAMADAEILTEQDQVELINGFLVTKMTKKPAHSVAARAVAEALVRLAPDGYFVTREDPIRIGGVSEPEPGAAVVRGRSRDYARRHPDSAQVALIVEVADSSLSLDRTEKLRIYASGEIPVYWIVNIVDGRLEVYSQPEAGTYQVVRTLDPTEAVTVVVDGRELGAVAVADILP</sequence>
<name>A0A1U7CW79_9BACT</name>
<evidence type="ECO:0000259" key="1">
    <source>
        <dbReference type="Pfam" id="PF05685"/>
    </source>
</evidence>
<dbReference type="InterPro" id="IPR012296">
    <property type="entry name" value="Nuclease_put_TT1808"/>
</dbReference>
<dbReference type="CDD" id="cd06260">
    <property type="entry name" value="DUF820-like"/>
    <property type="match status" value="1"/>
</dbReference>
<feature type="domain" description="Putative restriction endonuclease" evidence="1">
    <location>
        <begin position="28"/>
        <end position="186"/>
    </location>
</feature>
<dbReference type="STRING" id="1387353.BSF38_04710"/>
<dbReference type="PANTHER" id="PTHR35400:SF1">
    <property type="entry name" value="SLR1083 PROTEIN"/>
    <property type="match status" value="1"/>
</dbReference>
<organism evidence="2 3">
    <name type="scientific">Paludisphaera borealis</name>
    <dbReference type="NCBI Taxonomy" id="1387353"/>
    <lineage>
        <taxon>Bacteria</taxon>
        <taxon>Pseudomonadati</taxon>
        <taxon>Planctomycetota</taxon>
        <taxon>Planctomycetia</taxon>
        <taxon>Isosphaerales</taxon>
        <taxon>Isosphaeraceae</taxon>
        <taxon>Paludisphaera</taxon>
    </lineage>
</organism>
<dbReference type="KEGG" id="pbor:BSF38_04710"/>
<dbReference type="AlphaFoldDB" id="A0A1U7CW79"/>
<keyword evidence="3" id="KW-1185">Reference proteome</keyword>
<dbReference type="PANTHER" id="PTHR35400">
    <property type="entry name" value="SLR1083 PROTEIN"/>
    <property type="match status" value="1"/>
</dbReference>
<dbReference type="Gene3D" id="3.90.1570.10">
    <property type="entry name" value="tt1808, chain A"/>
    <property type="match status" value="1"/>
</dbReference>
<reference evidence="3" key="1">
    <citation type="submission" date="2016-12" db="EMBL/GenBank/DDBJ databases">
        <title>Comparative genomics of four Isosphaeraceae planctomycetes: a common pool of plasmids and glycoside hydrolase genes.</title>
        <authorList>
            <person name="Ivanova A."/>
        </authorList>
    </citation>
    <scope>NUCLEOTIDE SEQUENCE [LARGE SCALE GENOMIC DNA]</scope>
    <source>
        <strain evidence="3">PX4</strain>
    </source>
</reference>
<dbReference type="OrthoDB" id="9789502at2"/>